<dbReference type="GO" id="GO:0006338">
    <property type="term" value="P:chromatin remodeling"/>
    <property type="evidence" value="ECO:0007669"/>
    <property type="project" value="EnsemblFungi"/>
</dbReference>
<keyword evidence="3" id="KW-1185">Reference proteome</keyword>
<dbReference type="OrthoDB" id="5132116at2759"/>
<accession>A0A1Y1X7M0</accession>
<dbReference type="GO" id="GO:0006281">
    <property type="term" value="P:DNA repair"/>
    <property type="evidence" value="ECO:0007669"/>
    <property type="project" value="EnsemblFungi"/>
</dbReference>
<dbReference type="GO" id="GO:0031011">
    <property type="term" value="C:Ino80 complex"/>
    <property type="evidence" value="ECO:0007669"/>
    <property type="project" value="EnsemblFungi"/>
</dbReference>
<reference evidence="2 3" key="1">
    <citation type="submission" date="2016-08" db="EMBL/GenBank/DDBJ databases">
        <title>A Parts List for Fungal Cellulosomes Revealed by Comparative Genomics.</title>
        <authorList>
            <consortium name="DOE Joint Genome Institute"/>
            <person name="Haitjema C.H."/>
            <person name="Gilmore S.P."/>
            <person name="Henske J.K."/>
            <person name="Solomon K.V."/>
            <person name="De Groot R."/>
            <person name="Kuo A."/>
            <person name="Mondo S.J."/>
            <person name="Salamov A.A."/>
            <person name="Labutti K."/>
            <person name="Zhao Z."/>
            <person name="Chiniquy J."/>
            <person name="Barry K."/>
            <person name="Brewer H.M."/>
            <person name="Purvine S.O."/>
            <person name="Wright A.T."/>
            <person name="Boxma B."/>
            <person name="Van Alen T."/>
            <person name="Hackstein J.H."/>
            <person name="Baker S.E."/>
            <person name="Grigoriev I.V."/>
            <person name="O'Malley M.A."/>
        </authorList>
    </citation>
    <scope>NUCLEOTIDE SEQUENCE [LARGE SCALE GENOMIC DNA]</scope>
    <source>
        <strain evidence="2 3">S4</strain>
    </source>
</reference>
<dbReference type="GO" id="GO:0051382">
    <property type="term" value="P:kinetochore assembly"/>
    <property type="evidence" value="ECO:0007669"/>
    <property type="project" value="EnsemblFungi"/>
</dbReference>
<comment type="caution">
    <text evidence="2">The sequence shown here is derived from an EMBL/GenBank/DDBJ whole genome shotgun (WGS) entry which is preliminary data.</text>
</comment>
<dbReference type="GO" id="GO:0003682">
    <property type="term" value="F:chromatin binding"/>
    <property type="evidence" value="ECO:0007669"/>
    <property type="project" value="EnsemblFungi"/>
</dbReference>
<dbReference type="InterPro" id="IPR004000">
    <property type="entry name" value="Actin"/>
</dbReference>
<gene>
    <name evidence="2" type="ORF">BCR32DRAFT_220030</name>
</gene>
<dbReference type="GO" id="GO:0000812">
    <property type="term" value="C:Swr1 complex"/>
    <property type="evidence" value="ECO:0007669"/>
    <property type="project" value="EnsemblFungi"/>
</dbReference>
<dbReference type="InterPro" id="IPR004001">
    <property type="entry name" value="Actin_CS"/>
</dbReference>
<evidence type="ECO:0000313" key="3">
    <source>
        <dbReference type="Proteomes" id="UP000193944"/>
    </source>
</evidence>
<dbReference type="PANTHER" id="PTHR11937">
    <property type="entry name" value="ACTIN"/>
    <property type="match status" value="1"/>
</dbReference>
<evidence type="ECO:0000256" key="1">
    <source>
        <dbReference type="RuleBase" id="RU000487"/>
    </source>
</evidence>
<evidence type="ECO:0000313" key="2">
    <source>
        <dbReference type="EMBL" id="ORX81757.1"/>
    </source>
</evidence>
<dbReference type="FunFam" id="3.30.420.40:FF:000058">
    <property type="entry name" value="Putative actin-related protein 5"/>
    <property type="match status" value="1"/>
</dbReference>
<dbReference type="Gene3D" id="3.30.420.40">
    <property type="match status" value="4"/>
</dbReference>
<dbReference type="SUPFAM" id="SSF53067">
    <property type="entry name" value="Actin-like ATPase domain"/>
    <property type="match status" value="2"/>
</dbReference>
<protein>
    <submittedName>
        <fullName evidence="2">Actin/actin-like protein</fullName>
    </submittedName>
</protein>
<name>A0A1Y1X7M0_9FUNG</name>
<dbReference type="GO" id="GO:0035267">
    <property type="term" value="C:NuA4 histone acetyltransferase complex"/>
    <property type="evidence" value="ECO:0007669"/>
    <property type="project" value="EnsemblFungi"/>
</dbReference>
<dbReference type="AlphaFoldDB" id="A0A1Y1X7M0"/>
<dbReference type="EMBL" id="MCFG01000112">
    <property type="protein sequence ID" value="ORX81757.1"/>
    <property type="molecule type" value="Genomic_DNA"/>
</dbReference>
<dbReference type="PROSITE" id="PS00432">
    <property type="entry name" value="ACTINS_2"/>
    <property type="match status" value="1"/>
</dbReference>
<dbReference type="InterPro" id="IPR043129">
    <property type="entry name" value="ATPase_NBD"/>
</dbReference>
<dbReference type="STRING" id="1754192.A0A1Y1X7M0"/>
<dbReference type="GO" id="GO:0005524">
    <property type="term" value="F:ATP binding"/>
    <property type="evidence" value="ECO:0007669"/>
    <property type="project" value="EnsemblFungi"/>
</dbReference>
<proteinExistence type="inferred from homology"/>
<dbReference type="Proteomes" id="UP000193944">
    <property type="component" value="Unassembled WGS sequence"/>
</dbReference>
<dbReference type="GO" id="GO:0042393">
    <property type="term" value="F:histone binding"/>
    <property type="evidence" value="ECO:0007669"/>
    <property type="project" value="EnsemblFungi"/>
</dbReference>
<sequence length="447" mass="49979">MTTYGGDEISAIVIDIGSSLSKAGWSGEDSPKVIVPSYVGSIIEDEGNKNSTTINADTTLINDVNNNNSINTSSKKNNKKYIGDGQISCWRENMELKNPLKNGLIEDWDTLEDLWDYIFNEGLMIDPSEHPLFVSECSWNTRNIREKLTELAFEKYQVQAFYVAKDAVLSAFSSGRSTGLILDSGGGTTSAVPVSDGYVLKKGIIKQNFGGDFLSEQAAALIESLYNITIIPRYKIKSKEAVDAGIPAKFVEYPRPNTTPSFHQYAMNQVMHEFKETICQVSENPYRESILKGRPLKCYEFPNGYNNSFGIERFKIPEIMIQPREFIIQKPNTEPIDTTNLLGIHELIYRSINLCDVDIRPNLYSNIVLTGGNTLFNGLMDRLNNELSMLAPGTKVRIHASGNSAERKFGVWNGGSILSSLGTFHQLWISKKEYEEIGKSIVEKRCN</sequence>
<dbReference type="GO" id="GO:0006357">
    <property type="term" value="P:regulation of transcription by RNA polymerase II"/>
    <property type="evidence" value="ECO:0007669"/>
    <property type="project" value="EnsemblFungi"/>
</dbReference>
<dbReference type="CDD" id="cd13395">
    <property type="entry name" value="ASKHA_NBD_Arp4_ACTL6-like"/>
    <property type="match status" value="1"/>
</dbReference>
<dbReference type="SMART" id="SM00268">
    <property type="entry name" value="ACTIN"/>
    <property type="match status" value="1"/>
</dbReference>
<dbReference type="Pfam" id="PF00022">
    <property type="entry name" value="Actin"/>
    <property type="match status" value="1"/>
</dbReference>
<organism evidence="2 3">
    <name type="scientific">Anaeromyces robustus</name>
    <dbReference type="NCBI Taxonomy" id="1754192"/>
    <lineage>
        <taxon>Eukaryota</taxon>
        <taxon>Fungi</taxon>
        <taxon>Fungi incertae sedis</taxon>
        <taxon>Chytridiomycota</taxon>
        <taxon>Chytridiomycota incertae sedis</taxon>
        <taxon>Neocallimastigomycetes</taxon>
        <taxon>Neocallimastigales</taxon>
        <taxon>Neocallimastigaceae</taxon>
        <taxon>Anaeromyces</taxon>
    </lineage>
</organism>
<dbReference type="Gene3D" id="3.90.640.10">
    <property type="entry name" value="Actin, Chain A, domain 4"/>
    <property type="match status" value="2"/>
</dbReference>
<comment type="similarity">
    <text evidence="1">Belongs to the actin family.</text>
</comment>
<reference evidence="2 3" key="2">
    <citation type="submission" date="2016-08" db="EMBL/GenBank/DDBJ databases">
        <title>Pervasive Adenine N6-methylation of Active Genes in Fungi.</title>
        <authorList>
            <consortium name="DOE Joint Genome Institute"/>
            <person name="Mondo S.J."/>
            <person name="Dannebaum R.O."/>
            <person name="Kuo R.C."/>
            <person name="Labutti K."/>
            <person name="Haridas S."/>
            <person name="Kuo A."/>
            <person name="Salamov A."/>
            <person name="Ahrendt S.R."/>
            <person name="Lipzen A."/>
            <person name="Sullivan W."/>
            <person name="Andreopoulos W.B."/>
            <person name="Clum A."/>
            <person name="Lindquist E."/>
            <person name="Daum C."/>
            <person name="Ramamoorthy G.K."/>
            <person name="Gryganskyi A."/>
            <person name="Culley D."/>
            <person name="Magnuson J.K."/>
            <person name="James T.Y."/>
            <person name="O'Malley M.A."/>
            <person name="Stajich J.E."/>
            <person name="Spatafora J.W."/>
            <person name="Visel A."/>
            <person name="Grigoriev I.V."/>
        </authorList>
    </citation>
    <scope>NUCLEOTIDE SEQUENCE [LARGE SCALE GENOMIC DNA]</scope>
    <source>
        <strain evidence="2 3">S4</strain>
    </source>
</reference>